<dbReference type="Gene3D" id="2.60.40.1180">
    <property type="entry name" value="Golgi alpha-mannosidase II"/>
    <property type="match status" value="1"/>
</dbReference>
<feature type="domain" description="Glycosyl hydrolase family 13 catalytic" evidence="2">
    <location>
        <begin position="44"/>
        <end position="424"/>
    </location>
</feature>
<dbReference type="EMBL" id="JACHGF010000012">
    <property type="protein sequence ID" value="MBB5286897.1"/>
    <property type="molecule type" value="Genomic_DNA"/>
</dbReference>
<reference evidence="3 4" key="1">
    <citation type="submission" date="2020-08" db="EMBL/GenBank/DDBJ databases">
        <title>Genomic Encyclopedia of Type Strains, Phase IV (KMG-IV): sequencing the most valuable type-strain genomes for metagenomic binning, comparative biology and taxonomic classification.</title>
        <authorList>
            <person name="Goeker M."/>
        </authorList>
    </citation>
    <scope>NUCLEOTIDE SEQUENCE [LARGE SCALE GENOMIC DNA]</scope>
    <source>
        <strain evidence="3 4">DSM 105074</strain>
    </source>
</reference>
<dbReference type="PANTHER" id="PTHR10357:SF219">
    <property type="entry name" value="MALTOSE ALPHA-D-GLUCOSYLTRANSFERASE"/>
    <property type="match status" value="1"/>
</dbReference>
<dbReference type="InterPro" id="IPR054049">
    <property type="entry name" value="SupH-like_C"/>
</dbReference>
<proteinExistence type="predicted"/>
<dbReference type="SMART" id="SM00642">
    <property type="entry name" value="Aamy"/>
    <property type="match status" value="1"/>
</dbReference>
<dbReference type="EC" id="3.2.1.1" evidence="3"/>
<dbReference type="GO" id="GO:0047471">
    <property type="term" value="F:maltose alpha-D-glucosyltransferase activity"/>
    <property type="evidence" value="ECO:0007669"/>
    <property type="project" value="UniProtKB-EC"/>
</dbReference>
<gene>
    <name evidence="3" type="ORF">HNQ92_005059</name>
</gene>
<dbReference type="Pfam" id="PF00128">
    <property type="entry name" value="Alpha-amylase"/>
    <property type="match status" value="2"/>
</dbReference>
<dbReference type="InterPro" id="IPR013780">
    <property type="entry name" value="Glyco_hydro_b"/>
</dbReference>
<organism evidence="3 4">
    <name type="scientific">Rhabdobacter roseus</name>
    <dbReference type="NCBI Taxonomy" id="1655419"/>
    <lineage>
        <taxon>Bacteria</taxon>
        <taxon>Pseudomonadati</taxon>
        <taxon>Bacteroidota</taxon>
        <taxon>Cytophagia</taxon>
        <taxon>Cytophagales</taxon>
        <taxon>Cytophagaceae</taxon>
        <taxon>Rhabdobacter</taxon>
    </lineage>
</organism>
<dbReference type="GO" id="GO:0004556">
    <property type="term" value="F:alpha-amylase activity"/>
    <property type="evidence" value="ECO:0007669"/>
    <property type="project" value="UniProtKB-EC"/>
</dbReference>
<feature type="chain" id="PRO_5032523303" evidence="1">
    <location>
        <begin position="23"/>
        <end position="575"/>
    </location>
</feature>
<keyword evidence="4" id="KW-1185">Reference proteome</keyword>
<dbReference type="InterPro" id="IPR006047">
    <property type="entry name" value="GH13_cat_dom"/>
</dbReference>
<dbReference type="EC" id="5.4.99.16" evidence="3"/>
<keyword evidence="3" id="KW-0326">Glycosidase</keyword>
<evidence type="ECO:0000313" key="3">
    <source>
        <dbReference type="EMBL" id="MBB5286897.1"/>
    </source>
</evidence>
<dbReference type="SUPFAM" id="SSF51011">
    <property type="entry name" value="Glycosyl hydrolase domain"/>
    <property type="match status" value="1"/>
</dbReference>
<dbReference type="CDD" id="cd11334">
    <property type="entry name" value="AmyAc_TreS"/>
    <property type="match status" value="1"/>
</dbReference>
<protein>
    <submittedName>
        <fullName evidence="3">Maltose alpha-D-glucosyltransferase/alpha-amylase</fullName>
        <ecNumber evidence="3">3.2.1.1</ecNumber>
        <ecNumber evidence="3">5.4.99.16</ecNumber>
    </submittedName>
</protein>
<dbReference type="Pfam" id="PF22157">
    <property type="entry name" value="SupH-like_C"/>
    <property type="match status" value="1"/>
</dbReference>
<dbReference type="RefSeq" id="WP_246440796.1">
    <property type="nucleotide sequence ID" value="NZ_JACHGF010000012.1"/>
</dbReference>
<feature type="signal peptide" evidence="1">
    <location>
        <begin position="1"/>
        <end position="22"/>
    </location>
</feature>
<dbReference type="PANTHER" id="PTHR10357">
    <property type="entry name" value="ALPHA-AMYLASE FAMILY MEMBER"/>
    <property type="match status" value="1"/>
</dbReference>
<dbReference type="InterPro" id="IPR045857">
    <property type="entry name" value="O16G_dom_2"/>
</dbReference>
<comment type="caution">
    <text evidence="3">The sequence shown here is derived from an EMBL/GenBank/DDBJ whole genome shotgun (WGS) entry which is preliminary data.</text>
</comment>
<accession>A0A840TZD6</accession>
<name>A0A840TZD6_9BACT</name>
<dbReference type="SUPFAM" id="SSF51445">
    <property type="entry name" value="(Trans)glycosidases"/>
    <property type="match status" value="1"/>
</dbReference>
<keyword evidence="3" id="KW-0413">Isomerase</keyword>
<dbReference type="AlphaFoldDB" id="A0A840TZD6"/>
<dbReference type="Proteomes" id="UP000557307">
    <property type="component" value="Unassembled WGS sequence"/>
</dbReference>
<evidence type="ECO:0000256" key="1">
    <source>
        <dbReference type="SAM" id="SignalP"/>
    </source>
</evidence>
<sequence>MKKLNCIYYYFLFLVFSSATYAQSTDQAQDMIDALWYKNSIIYNLEVGVFKDSDNDGRGDLRGLTEQLDYLKALGIDAIWLAPFQPSPGKDDGYDVADYYGVDPKYGTHGDFTEFMHQAEARGIKVIMDLVVNHTSDTHPWFQQARQSKDSRYRSWYVWSKDRPKDWNEGMVFPGVQEAVWTLDSVSGEYYYHRFYKFQPDLNYENPEVIKESRRVIAYWLQQGISGFRLDAVPFILEGAKPLKDVRDLDFTYLINMRNFTQSRKPDAVILGEANVEPNENELYFGKQGERMPMMFNFYANQFLFYALATGEANLFVEALKKTKDIPANAQWGFFLRNHDEIDLGRLSDKQRQRVYDVMGPDTSMQVYDRGIRRRLAPMLNNDRKHIELAYSLLYSLPGTPVIRYGEEIGMGDDLSLKERLSVRTPMQWSDAQHAGFSGAPETFRPVIDQGAYSYKTLNVAAQRRDPSSLLNWNARMIRLRKECPEIGRGEYKILDTGSPHVIALRYDYKGSSLVIVHNFSKEAKKARIKTALDKTTTVFDLLADQQQQEVKNGTLDLSLPGYGYKWYRVGQVMR</sequence>
<dbReference type="Gene3D" id="3.20.20.80">
    <property type="entry name" value="Glycosidases"/>
    <property type="match status" value="1"/>
</dbReference>
<keyword evidence="1" id="KW-0732">Signal</keyword>
<dbReference type="InterPro" id="IPR017853">
    <property type="entry name" value="GH"/>
</dbReference>
<keyword evidence="3" id="KW-0808">Transferase</keyword>
<dbReference type="GO" id="GO:0005975">
    <property type="term" value="P:carbohydrate metabolic process"/>
    <property type="evidence" value="ECO:0007669"/>
    <property type="project" value="InterPro"/>
</dbReference>
<evidence type="ECO:0000259" key="2">
    <source>
        <dbReference type="SMART" id="SM00642"/>
    </source>
</evidence>
<keyword evidence="3" id="KW-0378">Hydrolase</keyword>
<dbReference type="GO" id="GO:0016740">
    <property type="term" value="F:transferase activity"/>
    <property type="evidence" value="ECO:0007669"/>
    <property type="project" value="UniProtKB-KW"/>
</dbReference>
<dbReference type="Gene3D" id="3.90.400.10">
    <property type="entry name" value="Oligo-1,6-glucosidase, Domain 2"/>
    <property type="match status" value="1"/>
</dbReference>
<evidence type="ECO:0000313" key="4">
    <source>
        <dbReference type="Proteomes" id="UP000557307"/>
    </source>
</evidence>